<reference evidence="2" key="1">
    <citation type="submission" date="2017-12" db="EMBL/GenBank/DDBJ databases">
        <title>Gene loss provides genomic basis for host adaptation in cereal stripe rust fungi.</title>
        <authorList>
            <person name="Xia C."/>
        </authorList>
    </citation>
    <scope>NUCLEOTIDE SEQUENCE [LARGE SCALE GENOMIC DNA]</scope>
    <source>
        <strain evidence="2">93-210</strain>
    </source>
</reference>
<evidence type="ECO:0008006" key="4">
    <source>
        <dbReference type="Google" id="ProtNLM"/>
    </source>
</evidence>
<gene>
    <name evidence="2" type="ORF">PSTT_13852</name>
</gene>
<evidence type="ECO:0000313" key="2">
    <source>
        <dbReference type="EMBL" id="POV99329.1"/>
    </source>
</evidence>
<organism evidence="2 3">
    <name type="scientific">Puccinia striiformis</name>
    <dbReference type="NCBI Taxonomy" id="27350"/>
    <lineage>
        <taxon>Eukaryota</taxon>
        <taxon>Fungi</taxon>
        <taxon>Dikarya</taxon>
        <taxon>Basidiomycota</taxon>
        <taxon>Pucciniomycotina</taxon>
        <taxon>Pucciniomycetes</taxon>
        <taxon>Pucciniales</taxon>
        <taxon>Pucciniaceae</taxon>
        <taxon>Puccinia</taxon>
    </lineage>
</organism>
<dbReference type="VEuPathDB" id="FungiDB:PSTT_13852"/>
<keyword evidence="3" id="KW-1185">Reference proteome</keyword>
<name>A0A2S4UPY9_9BASI</name>
<feature type="compositionally biased region" description="Acidic residues" evidence="1">
    <location>
        <begin position="17"/>
        <end position="31"/>
    </location>
</feature>
<proteinExistence type="predicted"/>
<accession>A0A2S4UPY9</accession>
<feature type="region of interest" description="Disordered" evidence="1">
    <location>
        <begin position="1"/>
        <end position="53"/>
    </location>
</feature>
<evidence type="ECO:0000256" key="1">
    <source>
        <dbReference type="SAM" id="MobiDB-lite"/>
    </source>
</evidence>
<sequence length="383" mass="43495">MIRYTLGSEPMEPEMQAADELDQQDGDDTIEAEIQTPEPRSDSEIDQAPLDRPTTQTMRSIHLSYKVSTDQPGVVHQPKTPIPPIEVGLENLTFKTFKERVFDRLRLYTPFAPLYQGLVLADIAEEIDWNYSITDSTDPSHTWSMTTRFNWAFVKLLTTAQSFSSDAKISIELRMVHVGSDEQPEGSGSRINILDPATLAAQQPKPPALAPGIMSQEDMRRAQEEEDMMMDDPEDMTISDFLELCHMEPNDPFTRALFDLHSIHHWSAFEHVSGKRLIELGFQHGPARHIPDGVMKCVARRNETPTFGSDNLPREDMTLSEFLRFCHIPPSDEVTLAQLQLDGFYHWSVFERLSEQDLRRIGLAFGPSRLILLGFLEAARKLA</sequence>
<dbReference type="VEuPathDB" id="FungiDB:PSHT_06802"/>
<evidence type="ECO:0000313" key="3">
    <source>
        <dbReference type="Proteomes" id="UP000239156"/>
    </source>
</evidence>
<dbReference type="EMBL" id="PKSL01000203">
    <property type="protein sequence ID" value="POV99329.1"/>
    <property type="molecule type" value="Genomic_DNA"/>
</dbReference>
<dbReference type="AlphaFoldDB" id="A0A2S4UPY9"/>
<comment type="caution">
    <text evidence="2">The sequence shown here is derived from an EMBL/GenBank/DDBJ whole genome shotgun (WGS) entry which is preliminary data.</text>
</comment>
<dbReference type="Proteomes" id="UP000239156">
    <property type="component" value="Unassembled WGS sequence"/>
</dbReference>
<protein>
    <recommendedName>
        <fullName evidence="4">SAM domain-containing protein</fullName>
    </recommendedName>
</protein>